<protein>
    <submittedName>
        <fullName evidence="2">Uncharacterized protein</fullName>
    </submittedName>
</protein>
<accession>A0A090UWJ7</accession>
<dbReference type="EMBL" id="BBMZ01000002">
    <property type="protein sequence ID" value="GAL56896.1"/>
    <property type="molecule type" value="Genomic_DNA"/>
</dbReference>
<comment type="caution">
    <text evidence="2">The sequence shown here is derived from an EMBL/GenBank/DDBJ whole genome shotgun (WGS) entry which is preliminary data.</text>
</comment>
<evidence type="ECO:0000313" key="3">
    <source>
        <dbReference type="Proteomes" id="UP000029462"/>
    </source>
</evidence>
<keyword evidence="3" id="KW-1185">Reference proteome</keyword>
<keyword evidence="1" id="KW-1133">Transmembrane helix</keyword>
<dbReference type="AlphaFoldDB" id="A0A090UWJ7"/>
<evidence type="ECO:0000256" key="1">
    <source>
        <dbReference type="SAM" id="Phobius"/>
    </source>
</evidence>
<proteinExistence type="predicted"/>
<name>A0A090UWJ7_PSEVU</name>
<evidence type="ECO:0000313" key="2">
    <source>
        <dbReference type="EMBL" id="GAL56896.1"/>
    </source>
</evidence>
<reference evidence="2 3" key="1">
    <citation type="submission" date="2014-09" db="EMBL/GenBank/DDBJ databases">
        <title>Whole genome shotgun sequence of Escherichia vulneris NBRC 102420.</title>
        <authorList>
            <person name="Yoshida Y."/>
            <person name="Hosoyama A."/>
            <person name="Tsuchikane K."/>
            <person name="Ohji S."/>
            <person name="Ichikawa N."/>
            <person name="Kimura A."/>
            <person name="Yamazoe A."/>
            <person name="Ezaki T."/>
            <person name="Fujita N."/>
        </authorList>
    </citation>
    <scope>NUCLEOTIDE SEQUENCE [LARGE SCALE GENOMIC DNA]</scope>
    <source>
        <strain evidence="2 3">NBRC 102420</strain>
    </source>
</reference>
<feature type="transmembrane region" description="Helical" evidence="1">
    <location>
        <begin position="49"/>
        <end position="79"/>
    </location>
</feature>
<keyword evidence="1" id="KW-0472">Membrane</keyword>
<sequence length="80" mass="8667">MTLAPSVVAINRGSRLWIISDETSISRLTPPRTQTPRGIRLSVVERCSVLVLCSVCLTLLRGGLASFTVGGVIVVYIYYA</sequence>
<dbReference type="STRING" id="1115515.EV102420_02_05010"/>
<dbReference type="Proteomes" id="UP000029462">
    <property type="component" value="Unassembled WGS sequence"/>
</dbReference>
<gene>
    <name evidence="2" type="ORF">EV102420_02_05010</name>
</gene>
<organism evidence="2 3">
    <name type="scientific">Pseudescherichia vulneris NBRC 102420</name>
    <dbReference type="NCBI Taxonomy" id="1115515"/>
    <lineage>
        <taxon>Bacteria</taxon>
        <taxon>Pseudomonadati</taxon>
        <taxon>Pseudomonadota</taxon>
        <taxon>Gammaproteobacteria</taxon>
        <taxon>Enterobacterales</taxon>
        <taxon>Enterobacteriaceae</taxon>
        <taxon>Pseudescherichia</taxon>
    </lineage>
</organism>
<keyword evidence="1" id="KW-0812">Transmembrane</keyword>